<evidence type="ECO:0000256" key="2">
    <source>
        <dbReference type="ARBA" id="ARBA00023242"/>
    </source>
</evidence>
<dbReference type="SUPFAM" id="SSF54160">
    <property type="entry name" value="Chromo domain-like"/>
    <property type="match status" value="2"/>
</dbReference>
<evidence type="ECO:0000256" key="3">
    <source>
        <dbReference type="SAM" id="MobiDB-lite"/>
    </source>
</evidence>
<dbReference type="Pfam" id="PF01393">
    <property type="entry name" value="Chromo_shadow"/>
    <property type="match status" value="1"/>
</dbReference>
<feature type="compositionally biased region" description="Polar residues" evidence="3">
    <location>
        <begin position="1"/>
        <end position="11"/>
    </location>
</feature>
<dbReference type="CDD" id="cd00024">
    <property type="entry name" value="CD_CSD"/>
    <property type="match status" value="1"/>
</dbReference>
<evidence type="ECO:0000259" key="4">
    <source>
        <dbReference type="PROSITE" id="PS50013"/>
    </source>
</evidence>
<reference evidence="5" key="1">
    <citation type="journal article" date="2014" name="Nat. Genet.">
        <title>Genome and transcriptome of the porcine whipworm Trichuris suis.</title>
        <authorList>
            <person name="Jex A.R."/>
            <person name="Nejsum P."/>
            <person name="Schwarz E.M."/>
            <person name="Hu L."/>
            <person name="Young N.D."/>
            <person name="Hall R.S."/>
            <person name="Korhonen P.K."/>
            <person name="Liao S."/>
            <person name="Thamsborg S."/>
            <person name="Xia J."/>
            <person name="Xu P."/>
            <person name="Wang S."/>
            <person name="Scheerlinck J.P."/>
            <person name="Hofmann A."/>
            <person name="Sternberg P.W."/>
            <person name="Wang J."/>
            <person name="Gasser R.B."/>
        </authorList>
    </citation>
    <scope>NUCLEOTIDE SEQUENCE [LARGE SCALE GENOMIC DNA]</scope>
    <source>
        <strain evidence="5">DCEP-RM93F</strain>
    </source>
</reference>
<dbReference type="Gene3D" id="2.40.50.40">
    <property type="match status" value="2"/>
</dbReference>
<dbReference type="PROSITE" id="PS50013">
    <property type="entry name" value="CHROMO_2"/>
    <property type="match status" value="2"/>
</dbReference>
<dbReference type="InterPro" id="IPR008251">
    <property type="entry name" value="Chromo_shadow_dom"/>
</dbReference>
<dbReference type="EMBL" id="KL367478">
    <property type="protein sequence ID" value="KFD72293.1"/>
    <property type="molecule type" value="Genomic_DNA"/>
</dbReference>
<accession>A0A085NS47</accession>
<evidence type="ECO:0000256" key="1">
    <source>
        <dbReference type="ARBA" id="ARBA00004123"/>
    </source>
</evidence>
<dbReference type="Proteomes" id="UP000030758">
    <property type="component" value="Unassembled WGS sequence"/>
</dbReference>
<dbReference type="InterPro" id="IPR016197">
    <property type="entry name" value="Chromo-like_dom_sf"/>
</dbReference>
<dbReference type="SMART" id="SM00298">
    <property type="entry name" value="CHROMO"/>
    <property type="match status" value="2"/>
</dbReference>
<evidence type="ECO:0000313" key="5">
    <source>
        <dbReference type="EMBL" id="KFD72293.1"/>
    </source>
</evidence>
<dbReference type="GO" id="GO:0005634">
    <property type="term" value="C:nucleus"/>
    <property type="evidence" value="ECO:0007669"/>
    <property type="project" value="UniProtKB-SubCell"/>
</dbReference>
<protein>
    <recommendedName>
        <fullName evidence="4">Chromo domain-containing protein</fullName>
    </recommendedName>
</protein>
<sequence length="171" mass="19776">MPRLSKTSSTRGRAKGVGNQGKAAQPALEAVKILQRRIENGRVEYQVKWKNHPFGLPTWEPADSIKNLNLIADFEANRKKLVLGKSPRVSYRRRNKRYFQEEKNGFQRGLKPERIISVTDITGQLEYLIKFEGSETPEFIPKQIANVQCPLLILEYYESLLRWDIMVSKDT</sequence>
<keyword evidence="2" id="KW-0539">Nucleus</keyword>
<feature type="region of interest" description="Disordered" evidence="3">
    <location>
        <begin position="1"/>
        <end position="23"/>
    </location>
</feature>
<comment type="subcellular location">
    <subcellularLocation>
        <location evidence="1">Nucleus</location>
    </subcellularLocation>
</comment>
<proteinExistence type="predicted"/>
<feature type="domain" description="Chromo" evidence="4">
    <location>
        <begin position="110"/>
        <end position="158"/>
    </location>
</feature>
<dbReference type="InterPro" id="IPR051219">
    <property type="entry name" value="Heterochromatin_chromo-domain"/>
</dbReference>
<dbReference type="CDD" id="cd00034">
    <property type="entry name" value="CSD"/>
    <property type="match status" value="1"/>
</dbReference>
<feature type="domain" description="Chromo" evidence="4">
    <location>
        <begin position="28"/>
        <end position="78"/>
    </location>
</feature>
<dbReference type="PANTHER" id="PTHR22812">
    <property type="entry name" value="CHROMOBOX PROTEIN"/>
    <property type="match status" value="1"/>
</dbReference>
<dbReference type="AlphaFoldDB" id="A0A085NS47"/>
<organism evidence="5">
    <name type="scientific">Trichuris suis</name>
    <name type="common">pig whipworm</name>
    <dbReference type="NCBI Taxonomy" id="68888"/>
    <lineage>
        <taxon>Eukaryota</taxon>
        <taxon>Metazoa</taxon>
        <taxon>Ecdysozoa</taxon>
        <taxon>Nematoda</taxon>
        <taxon>Enoplea</taxon>
        <taxon>Dorylaimia</taxon>
        <taxon>Trichinellida</taxon>
        <taxon>Trichuridae</taxon>
        <taxon>Trichuris</taxon>
    </lineage>
</organism>
<dbReference type="SMART" id="SM00300">
    <property type="entry name" value="ChSh"/>
    <property type="match status" value="1"/>
</dbReference>
<gene>
    <name evidence="5" type="ORF">M514_15566</name>
</gene>
<dbReference type="Pfam" id="PF00385">
    <property type="entry name" value="Chromo"/>
    <property type="match status" value="1"/>
</dbReference>
<name>A0A085NS47_9BILA</name>
<dbReference type="InterPro" id="IPR023780">
    <property type="entry name" value="Chromo_domain"/>
</dbReference>
<dbReference type="OrthoDB" id="433924at2759"/>
<dbReference type="InterPro" id="IPR000953">
    <property type="entry name" value="Chromo/chromo_shadow_dom"/>
</dbReference>